<protein>
    <submittedName>
        <fullName evidence="1">Uncharacterized protein</fullName>
    </submittedName>
</protein>
<sequence length="81" mass="9529">MNEKGEITTNTKEIQTIIKIYYDQLYANKLGNIEEMDAFLEKQKLPKLDLEEIENPNRPIAREEIEAVIQNLPTREKPRTI</sequence>
<organism evidence="1 2">
    <name type="scientific">Canis lupus dingo</name>
    <name type="common">dingo</name>
    <dbReference type="NCBI Taxonomy" id="286419"/>
    <lineage>
        <taxon>Eukaryota</taxon>
        <taxon>Metazoa</taxon>
        <taxon>Chordata</taxon>
        <taxon>Craniata</taxon>
        <taxon>Vertebrata</taxon>
        <taxon>Euteleostomi</taxon>
        <taxon>Mammalia</taxon>
        <taxon>Eutheria</taxon>
        <taxon>Laurasiatheria</taxon>
        <taxon>Carnivora</taxon>
        <taxon>Caniformia</taxon>
        <taxon>Canidae</taxon>
        <taxon>Canis</taxon>
    </lineage>
</organism>
<reference evidence="1" key="1">
    <citation type="submission" date="2025-08" db="UniProtKB">
        <authorList>
            <consortium name="Ensembl"/>
        </authorList>
    </citation>
    <scope>IDENTIFICATION</scope>
</reference>
<dbReference type="AlphaFoldDB" id="A0A8C0JT22"/>
<dbReference type="PANTHER" id="PTHR19446">
    <property type="entry name" value="REVERSE TRANSCRIPTASES"/>
    <property type="match status" value="1"/>
</dbReference>
<dbReference type="GeneTree" id="ENSGT00950000184848"/>
<keyword evidence="2" id="KW-1185">Reference proteome</keyword>
<proteinExistence type="predicted"/>
<name>A0A8C0JT22_CANLU</name>
<dbReference type="Ensembl" id="ENSCAFT00020006026.1">
    <property type="protein sequence ID" value="ENSCAFP00020005203.1"/>
    <property type="gene ID" value="ENSCAFG00020004279.1"/>
</dbReference>
<evidence type="ECO:0000313" key="2">
    <source>
        <dbReference type="Proteomes" id="UP000694391"/>
    </source>
</evidence>
<dbReference type="Proteomes" id="UP000694391">
    <property type="component" value="Unplaced"/>
</dbReference>
<reference evidence="1" key="2">
    <citation type="submission" date="2025-09" db="UniProtKB">
        <authorList>
            <consortium name="Ensembl"/>
        </authorList>
    </citation>
    <scope>IDENTIFICATION</scope>
</reference>
<accession>A0A8C0JT22</accession>
<evidence type="ECO:0000313" key="1">
    <source>
        <dbReference type="Ensembl" id="ENSCAFP00020005203.1"/>
    </source>
</evidence>